<dbReference type="PATRIC" id="fig|1204725.3.peg.2333"/>
<protein>
    <submittedName>
        <fullName evidence="1">Uncharacterized protein</fullName>
    </submittedName>
</protein>
<dbReference type="OrthoDB" id="69325at2157"/>
<dbReference type="InterPro" id="IPR011989">
    <property type="entry name" value="ARM-like"/>
</dbReference>
<dbReference type="Proteomes" id="UP000007360">
    <property type="component" value="Unassembled WGS sequence"/>
</dbReference>
<dbReference type="SUPFAM" id="SSF48371">
    <property type="entry name" value="ARM repeat"/>
    <property type="match status" value="1"/>
</dbReference>
<proteinExistence type="predicted"/>
<dbReference type="RefSeq" id="WP_004031835.1">
    <property type="nucleotide sequence ID" value="NZ_AMPO01000012.1"/>
</dbReference>
<dbReference type="EMBL" id="AMPO01000012">
    <property type="protein sequence ID" value="EKF84841.1"/>
    <property type="molecule type" value="Genomic_DNA"/>
</dbReference>
<organism evidence="1 2">
    <name type="scientific">Methanobacterium formicicum (strain DSM 3637 / PP1)</name>
    <dbReference type="NCBI Taxonomy" id="1204725"/>
    <lineage>
        <taxon>Archaea</taxon>
        <taxon>Methanobacteriati</taxon>
        <taxon>Methanobacteriota</taxon>
        <taxon>Methanomada group</taxon>
        <taxon>Methanobacteria</taxon>
        <taxon>Methanobacteriales</taxon>
        <taxon>Methanobacteriaceae</taxon>
        <taxon>Methanobacterium</taxon>
    </lineage>
</organism>
<gene>
    <name evidence="1" type="ORF">A994_11622</name>
</gene>
<sequence>MLNLNEKNIDVEGLARDAVKDNDTFQELKDGVRSKDNTIRQNSFKVMQKIAEENPEFLYSEWDYFQEMLQSPNNYHKYIAIYILASLTSVDKDNKFETIFDSYYRILAGDKAMTASHVALNSCVISHNKPNLRSRIVDILMSIDEIHQGKQKELIKAYAIETLGKIYPEAEDKELIENYVKSQRDSKSPKTRSMAQCFLERC</sequence>
<dbReference type="InterPro" id="IPR016024">
    <property type="entry name" value="ARM-type_fold"/>
</dbReference>
<dbReference type="Gene3D" id="1.25.10.10">
    <property type="entry name" value="Leucine-rich Repeat Variant"/>
    <property type="match status" value="1"/>
</dbReference>
<keyword evidence="2" id="KW-1185">Reference proteome</keyword>
<comment type="caution">
    <text evidence="1">The sequence shown here is derived from an EMBL/GenBank/DDBJ whole genome shotgun (WGS) entry which is preliminary data.</text>
</comment>
<dbReference type="AlphaFoldDB" id="K2QA95"/>
<reference evidence="1 2" key="1">
    <citation type="journal article" date="2012" name="J. Bacteriol.">
        <title>Draft genome sequence of Methanobacterium formicicum DSM 3637, an archaebacterium isolated from the methane producer amoeba Pelomyxa palustris.</title>
        <authorList>
            <person name="Gutierrez G."/>
        </authorList>
    </citation>
    <scope>NUCLEOTIDE SEQUENCE [LARGE SCALE GENOMIC DNA]</scope>
    <source>
        <strain evidence="2">DSM 3637 / PP1</strain>
    </source>
</reference>
<name>K2QA95_METFP</name>
<evidence type="ECO:0000313" key="1">
    <source>
        <dbReference type="EMBL" id="EKF84841.1"/>
    </source>
</evidence>
<evidence type="ECO:0000313" key="2">
    <source>
        <dbReference type="Proteomes" id="UP000007360"/>
    </source>
</evidence>
<accession>K2QA95</accession>